<protein>
    <recommendedName>
        <fullName evidence="4">EamA domain-containing protein</fullName>
    </recommendedName>
</protein>
<keyword evidence="1" id="KW-1133">Transmembrane helix</keyword>
<evidence type="ECO:0008006" key="4">
    <source>
        <dbReference type="Google" id="ProtNLM"/>
    </source>
</evidence>
<keyword evidence="3" id="KW-1185">Reference proteome</keyword>
<sequence>MTKSTLLVLTIAAFSAASGQLLFKLGAKGNVTWIQFLNAQILLGLTFYAIGTALWIYALSFEKLVTVYAFSALTFVLVYLGGVFLLHERISIQASVGVGVVLLGLYLIASQNS</sequence>
<dbReference type="Proteomes" id="UP001626593">
    <property type="component" value="Chromosome"/>
</dbReference>
<dbReference type="RefSeq" id="WP_407278906.1">
    <property type="nucleotide sequence ID" value="NZ_CP141259.1"/>
</dbReference>
<feature type="transmembrane region" description="Helical" evidence="1">
    <location>
        <begin position="92"/>
        <end position="109"/>
    </location>
</feature>
<organism evidence="2 3">
    <name type="scientific">Aromatoleum evansii</name>
    <name type="common">Azoarcus evansii</name>
    <dbReference type="NCBI Taxonomy" id="59406"/>
    <lineage>
        <taxon>Bacteria</taxon>
        <taxon>Pseudomonadati</taxon>
        <taxon>Pseudomonadota</taxon>
        <taxon>Betaproteobacteria</taxon>
        <taxon>Rhodocyclales</taxon>
        <taxon>Rhodocyclaceae</taxon>
        <taxon>Aromatoleum</taxon>
    </lineage>
</organism>
<reference evidence="2 3" key="1">
    <citation type="submission" date="2023-12" db="EMBL/GenBank/DDBJ databases">
        <title>A. evansii MAY27, complete genome.</title>
        <authorList>
            <person name="Wang Y."/>
        </authorList>
    </citation>
    <scope>NUCLEOTIDE SEQUENCE [LARGE SCALE GENOMIC DNA]</scope>
    <source>
        <strain evidence="2 3">MAY27</strain>
    </source>
</reference>
<dbReference type="SUPFAM" id="SSF103481">
    <property type="entry name" value="Multidrug resistance efflux transporter EmrE"/>
    <property type="match status" value="1"/>
</dbReference>
<feature type="transmembrane region" description="Helical" evidence="1">
    <location>
        <begin position="35"/>
        <end position="58"/>
    </location>
</feature>
<feature type="transmembrane region" description="Helical" evidence="1">
    <location>
        <begin position="65"/>
        <end position="86"/>
    </location>
</feature>
<name>A0ABZ1AKF4_AROEV</name>
<dbReference type="Gene3D" id="1.10.3730.20">
    <property type="match status" value="1"/>
</dbReference>
<evidence type="ECO:0000256" key="1">
    <source>
        <dbReference type="SAM" id="Phobius"/>
    </source>
</evidence>
<gene>
    <name evidence="2" type="ORF">U5817_22645</name>
</gene>
<proteinExistence type="predicted"/>
<dbReference type="EMBL" id="CP141259">
    <property type="protein sequence ID" value="WRL45965.1"/>
    <property type="molecule type" value="Genomic_DNA"/>
</dbReference>
<dbReference type="InterPro" id="IPR037185">
    <property type="entry name" value="EmrE-like"/>
</dbReference>
<keyword evidence="1" id="KW-0472">Membrane</keyword>
<evidence type="ECO:0000313" key="2">
    <source>
        <dbReference type="EMBL" id="WRL45965.1"/>
    </source>
</evidence>
<accession>A0ABZ1AKF4</accession>
<keyword evidence="1" id="KW-0812">Transmembrane</keyword>
<evidence type="ECO:0000313" key="3">
    <source>
        <dbReference type="Proteomes" id="UP001626593"/>
    </source>
</evidence>